<dbReference type="Gene3D" id="3.40.50.2000">
    <property type="entry name" value="Glycogen Phosphorylase B"/>
    <property type="match status" value="1"/>
</dbReference>
<dbReference type="OrthoDB" id="3057168at2759"/>
<dbReference type="InterPro" id="IPR018712">
    <property type="entry name" value="Tle1-like_cat"/>
</dbReference>
<dbReference type="Pfam" id="PF09994">
    <property type="entry name" value="T6SS_Tle1-like_cat"/>
    <property type="match status" value="2"/>
</dbReference>
<proteinExistence type="predicted"/>
<dbReference type="PANTHER" id="PTHR33840">
    <property type="match status" value="1"/>
</dbReference>
<keyword evidence="3" id="KW-1185">Reference proteome</keyword>
<gene>
    <name evidence="2" type="ORF">G7Y89_g3683</name>
</gene>
<name>A0A8H4W5Q2_9HELO</name>
<dbReference type="InterPro" id="IPR029058">
    <property type="entry name" value="AB_hydrolase_fold"/>
</dbReference>
<comment type="caution">
    <text evidence="2">The sequence shown here is derived from an EMBL/GenBank/DDBJ whole genome shotgun (WGS) entry which is preliminary data.</text>
</comment>
<dbReference type="PANTHER" id="PTHR33840:SF1">
    <property type="entry name" value="TLE1 PHOSPHOLIPASE DOMAIN-CONTAINING PROTEIN"/>
    <property type="match status" value="1"/>
</dbReference>
<evidence type="ECO:0000259" key="1">
    <source>
        <dbReference type="Pfam" id="PF09994"/>
    </source>
</evidence>
<accession>A0A8H4W5Q2</accession>
<evidence type="ECO:0000313" key="3">
    <source>
        <dbReference type="Proteomes" id="UP000566819"/>
    </source>
</evidence>
<evidence type="ECO:0000313" key="2">
    <source>
        <dbReference type="EMBL" id="KAF4634421.1"/>
    </source>
</evidence>
<feature type="domain" description="T6SS Phospholipase effector Tle1-like catalytic" evidence="1">
    <location>
        <begin position="353"/>
        <end position="484"/>
    </location>
</feature>
<reference evidence="2 3" key="1">
    <citation type="submission" date="2020-03" db="EMBL/GenBank/DDBJ databases">
        <title>Draft Genome Sequence of Cudoniella acicularis.</title>
        <authorList>
            <person name="Buettner E."/>
            <person name="Kellner H."/>
        </authorList>
    </citation>
    <scope>NUCLEOTIDE SEQUENCE [LARGE SCALE GENOMIC DNA]</scope>
    <source>
        <strain evidence="2 3">DSM 108380</strain>
    </source>
</reference>
<dbReference type="SUPFAM" id="SSF53474">
    <property type="entry name" value="alpha/beta-Hydrolases"/>
    <property type="match status" value="1"/>
</dbReference>
<dbReference type="AlphaFoldDB" id="A0A8H4W5Q2"/>
<dbReference type="EMBL" id="JAAMPI010000186">
    <property type="protein sequence ID" value="KAF4634421.1"/>
    <property type="molecule type" value="Genomic_DNA"/>
</dbReference>
<organism evidence="2 3">
    <name type="scientific">Cudoniella acicularis</name>
    <dbReference type="NCBI Taxonomy" id="354080"/>
    <lineage>
        <taxon>Eukaryota</taxon>
        <taxon>Fungi</taxon>
        <taxon>Dikarya</taxon>
        <taxon>Ascomycota</taxon>
        <taxon>Pezizomycotina</taxon>
        <taxon>Leotiomycetes</taxon>
        <taxon>Helotiales</taxon>
        <taxon>Tricladiaceae</taxon>
        <taxon>Cudoniella</taxon>
    </lineage>
</organism>
<dbReference type="Proteomes" id="UP000566819">
    <property type="component" value="Unassembled WGS sequence"/>
</dbReference>
<protein>
    <recommendedName>
        <fullName evidence="1">T6SS Phospholipase effector Tle1-like catalytic domain-containing protein</fullName>
    </recommendedName>
</protein>
<feature type="domain" description="T6SS Phospholipase effector Tle1-like catalytic" evidence="1">
    <location>
        <begin position="505"/>
        <end position="580"/>
    </location>
</feature>
<sequence length="635" mass="71064">MEEISSDKTSFSDDQSTTFPPSTQAINYLTTSESQGLYLQVMWMQHMAGKALGWILNSTNKNTVQDDWNVIVLASPAVCRLEEACAVAGDDPRIFVTDRFIPGPAANTMADIVVSHEGQGTVQTAIAAGSPIIGVGTQMEQQINPDPKKTKFNHGEGRKVQGAGVLLEECPSSSYAALCNAQVLGSKIQNLSAVGEHKVWDALLERINTGRKRLIEIVREARRVAFRSLTVFRREWFQREQQVVGVVAWSGGIDCEIDCESCVFPTSINTEGWTKGTVRVRPKKPIRRGKAQMRRLIHTRAQTFLHHQPLHHNSTCCQRRTRIKRASSIEHPVFDDGYTKPTLIPYVPTGTLQVPSNVTRIAHALKRKSDDGTPQIIYYNSGVGTSSSMMDVITGGALGKGISEKHIREVYSFIASNYTPGDEIVLIGFSRGAFTARSVAGMIDNIGLLTRIGMESFYAIFKDQENFKTPNYKDIFPTVPFPNKPSGSNMAREYKRRLEELELTRVYDPDDSKIRVHAVAALALDEHRRPFNAAVWERKTMEQTTPDLRQVWFPGSHGNCGGGYDDQEIANITLAWMMDQLASIGINFEEDFVNQMFQQNVEYYENPPPTTTSLFSRKPDKQWAIKPIYEKHKPA</sequence>